<dbReference type="InterPro" id="IPR054845">
    <property type="entry name" value="Exosporium_prot_C"/>
</dbReference>
<feature type="domain" description="DUF7852" evidence="1">
    <location>
        <begin position="41"/>
        <end position="119"/>
    </location>
</feature>
<dbReference type="InterPro" id="IPR057174">
    <property type="entry name" value="DUF7852"/>
</dbReference>
<gene>
    <name evidence="2" type="ORF">GCM10008905_23210</name>
</gene>
<sequence length="291" mass="33409">MSQENTINDWEKNPHNPKCDSQVIESTTLKECNNKCNLPMGRPGPLIGKIPVVLADVEVQIDLEAEIRLEETAFDIKTIDKHVCLTQCKLIPQTNKLFIGGYVQKNIQFSSVNCTNKTSISGEMKHTTVNIPFKCVTKIQLSHNPVYGKDYKTKLNVLDKNMQCKDTREDSWIYYNKPYEPVYCELEDANILETDILNKQNSLSNITSEERTFRELVEKMVIFLRIKVLQNQQIFIPEPMGNVEIVECLSEDSYMDSSYGKGRKCIDIEVGFDPKQGMIGREVTTYDFNKE</sequence>
<evidence type="ECO:0000313" key="3">
    <source>
        <dbReference type="Proteomes" id="UP001500339"/>
    </source>
</evidence>
<keyword evidence="3" id="KW-1185">Reference proteome</keyword>
<proteinExistence type="predicted"/>
<dbReference type="NCBIfam" id="NF045794">
    <property type="entry name" value="CsxC_fam"/>
    <property type="match status" value="1"/>
</dbReference>
<dbReference type="RefSeq" id="WP_343769864.1">
    <property type="nucleotide sequence ID" value="NZ_BAAACF010000002.1"/>
</dbReference>
<evidence type="ECO:0000313" key="2">
    <source>
        <dbReference type="EMBL" id="GAA0726520.1"/>
    </source>
</evidence>
<protein>
    <recommendedName>
        <fullName evidence="1">DUF7852 domain-containing protein</fullName>
    </recommendedName>
</protein>
<evidence type="ECO:0000259" key="1">
    <source>
        <dbReference type="Pfam" id="PF25250"/>
    </source>
</evidence>
<dbReference type="EMBL" id="BAAACF010000002">
    <property type="protein sequence ID" value="GAA0726520.1"/>
    <property type="molecule type" value="Genomic_DNA"/>
</dbReference>
<organism evidence="2 3">
    <name type="scientific">Clostridium malenominatum</name>
    <dbReference type="NCBI Taxonomy" id="1539"/>
    <lineage>
        <taxon>Bacteria</taxon>
        <taxon>Bacillati</taxon>
        <taxon>Bacillota</taxon>
        <taxon>Clostridia</taxon>
        <taxon>Eubacteriales</taxon>
        <taxon>Clostridiaceae</taxon>
        <taxon>Clostridium</taxon>
    </lineage>
</organism>
<comment type="caution">
    <text evidence="2">The sequence shown here is derived from an EMBL/GenBank/DDBJ whole genome shotgun (WGS) entry which is preliminary data.</text>
</comment>
<reference evidence="2 3" key="1">
    <citation type="journal article" date="2019" name="Int. J. Syst. Evol. Microbiol.">
        <title>The Global Catalogue of Microorganisms (GCM) 10K type strain sequencing project: providing services to taxonomists for standard genome sequencing and annotation.</title>
        <authorList>
            <consortium name="The Broad Institute Genomics Platform"/>
            <consortium name="The Broad Institute Genome Sequencing Center for Infectious Disease"/>
            <person name="Wu L."/>
            <person name="Ma J."/>
        </authorList>
    </citation>
    <scope>NUCLEOTIDE SEQUENCE [LARGE SCALE GENOMIC DNA]</scope>
    <source>
        <strain evidence="2 3">JCM 1405</strain>
    </source>
</reference>
<accession>A0ABN1J2A0</accession>
<name>A0ABN1J2A0_9CLOT</name>
<dbReference type="Proteomes" id="UP001500339">
    <property type="component" value="Unassembled WGS sequence"/>
</dbReference>
<dbReference type="Pfam" id="PF25250">
    <property type="entry name" value="DUF7852"/>
    <property type="match status" value="1"/>
</dbReference>